<protein>
    <submittedName>
        <fullName evidence="1">Glycosyltransferase family 2 protein</fullName>
    </submittedName>
</protein>
<evidence type="ECO:0000313" key="2">
    <source>
        <dbReference type="Proteomes" id="UP000245820"/>
    </source>
</evidence>
<dbReference type="OrthoDB" id="8742915at2"/>
<gene>
    <name evidence="1" type="ORF">DIR46_22525</name>
</gene>
<evidence type="ECO:0000313" key="1">
    <source>
        <dbReference type="EMBL" id="AWL06932.1"/>
    </source>
</evidence>
<dbReference type="KEGG" id="mtim:DIR46_22525"/>
<proteinExistence type="predicted"/>
<dbReference type="Proteomes" id="UP000245820">
    <property type="component" value="Chromosome"/>
</dbReference>
<accession>A0A2S2DNI9</accession>
<keyword evidence="1" id="KW-0808">Transferase</keyword>
<dbReference type="Gene3D" id="3.90.550.10">
    <property type="entry name" value="Spore Coat Polysaccharide Biosynthesis Protein SpsA, Chain A"/>
    <property type="match status" value="1"/>
</dbReference>
<dbReference type="InterPro" id="IPR029044">
    <property type="entry name" value="Nucleotide-diphossugar_trans"/>
</dbReference>
<dbReference type="GO" id="GO:0016740">
    <property type="term" value="F:transferase activity"/>
    <property type="evidence" value="ECO:0007669"/>
    <property type="project" value="UniProtKB-KW"/>
</dbReference>
<reference evidence="1 2" key="1">
    <citation type="submission" date="2018-05" db="EMBL/GenBank/DDBJ databases">
        <title>Complete genome sequence of Massilia oculi sp. nov. CCUG 43427T (=DSM 26321T), the type strain of M. oculi, and comparison with genome sequences of other Massilia strains.</title>
        <authorList>
            <person name="Zhu B."/>
        </authorList>
    </citation>
    <scope>NUCLEOTIDE SEQUENCE [LARGE SCALE GENOMIC DNA]</scope>
    <source>
        <strain evidence="1 2">CCUG 43427</strain>
    </source>
</reference>
<name>A0A2S2DNI9_9BURK</name>
<organism evidence="1 2">
    <name type="scientific">Massilia oculi</name>
    <dbReference type="NCBI Taxonomy" id="945844"/>
    <lineage>
        <taxon>Bacteria</taxon>
        <taxon>Pseudomonadati</taxon>
        <taxon>Pseudomonadota</taxon>
        <taxon>Betaproteobacteria</taxon>
        <taxon>Burkholderiales</taxon>
        <taxon>Oxalobacteraceae</taxon>
        <taxon>Telluria group</taxon>
        <taxon>Massilia</taxon>
    </lineage>
</organism>
<keyword evidence="2" id="KW-1185">Reference proteome</keyword>
<dbReference type="EMBL" id="CP029343">
    <property type="protein sequence ID" value="AWL06932.1"/>
    <property type="molecule type" value="Genomic_DNA"/>
</dbReference>
<dbReference type="SUPFAM" id="SSF53448">
    <property type="entry name" value="Nucleotide-diphospho-sugar transferases"/>
    <property type="match status" value="1"/>
</dbReference>
<sequence length="256" mass="27878">MNGAGHDVAVVIATTCRLSLARAVRSVYGQRIDGRIQVLVGVDCDPHGRLDALLAQLAPECPPHVTLSLIDLGYSTSRRHGGVHASFYGGSLRSALTLLADSRIVVYLDDDDWFRDDHCARVLAAIEGRKWAFSYSVYADGNTGRELCVDEIESVGVGRGIYAERFGGFVRPSGLAIDKLQLLHLVHLWSCAAFATGDGEDRLVFEQLRHEPHGCTGVASVCVALDPNDALHARRVEFMRTRGVTYDGADKVESSR</sequence>
<dbReference type="AlphaFoldDB" id="A0A2S2DNI9"/>
<dbReference type="RefSeq" id="WP_109347231.1">
    <property type="nucleotide sequence ID" value="NZ_CP029343.1"/>
</dbReference>